<evidence type="ECO:0000256" key="15">
    <source>
        <dbReference type="ARBA" id="ARBA00023136"/>
    </source>
</evidence>
<feature type="transmembrane region" description="Helical" evidence="16">
    <location>
        <begin position="56"/>
        <end position="73"/>
    </location>
</feature>
<feature type="domain" description="Integrase zinc-binding" evidence="19">
    <location>
        <begin position="583"/>
        <end position="635"/>
    </location>
</feature>
<comment type="subcellular location">
    <subcellularLocation>
        <location evidence="1">Endomembrane system</location>
        <topology evidence="1">Multi-pass membrane protein</topology>
    </subcellularLocation>
</comment>
<organism evidence="20 21">
    <name type="scientific">Cryptococcus floricola</name>
    <dbReference type="NCBI Taxonomy" id="2591691"/>
    <lineage>
        <taxon>Eukaryota</taxon>
        <taxon>Fungi</taxon>
        <taxon>Dikarya</taxon>
        <taxon>Basidiomycota</taxon>
        <taxon>Agaricomycotina</taxon>
        <taxon>Tremellomycetes</taxon>
        <taxon>Tremellales</taxon>
        <taxon>Cryptococcaceae</taxon>
        <taxon>Cryptococcus</taxon>
    </lineage>
</organism>
<dbReference type="GO" id="GO:0006874">
    <property type="term" value="P:intracellular calcium ion homeostasis"/>
    <property type="evidence" value="ECO:0007669"/>
    <property type="project" value="TreeGrafter"/>
</dbReference>
<feature type="transmembrane region" description="Helical" evidence="16">
    <location>
        <begin position="94"/>
        <end position="112"/>
    </location>
</feature>
<evidence type="ECO:0000256" key="9">
    <source>
        <dbReference type="ARBA" id="ARBA00022759"/>
    </source>
</evidence>
<accession>A0A5D3AZB4</accession>
<dbReference type="EMBL" id="NIDF01000040">
    <property type="protein sequence ID" value="TYJ55433.1"/>
    <property type="molecule type" value="Genomic_DNA"/>
</dbReference>
<sequence>MPALETSPLLPSQEGGTHVSKPLDVLGSTRYLLLGSWINLLLVCVPLSFISESLGWGAGARFATSFLAIVPLAKLLGDSTEQLSMKLGQTLGGLLNATFGNAVELIVAIAALNHNQLRLVQTSLLGSVLSNLLLVLGMSFFASGFFFYESTFQATAAQASSSLLTLACITLILPAAYHASMTDQAEDTLRALVNDHAPDPSDGTLRGLLILSRGTAIILLLTYFGYLVFQLRTHSGLFEAEDEQEDEEVAAMDQWSAGGWLVIITILTAFSADILVGSIDETAQQYNIPKRFIGLILLPLVGNAAEHVTSVWMACKGKMELTIGVSVGSSIQIAAGMIPLLVIIAWPLQKDLTLFFANFETIVLFVSVMLVNLLLQDAIAAGKTNLYLHTDASNTGLGAWICSGPTPEEAAPIAYDSRALLPAEKNYPVHEKELLAIIHALKHWCSLLLGLPIKVLTDHATLQWFFEQPTLSERQKRWLLVSTNYDLRISHIPGVYDVIADALSRLHSEASLNSFSLVTTTVNPDFLERMANGYKEDDIMGRWLKEEERLPGIEIIVVVGKRGKMVELMKWDERVCVPEIEGLREECLQECHDVVGHFGVEKTMETIMEKYFWPQMKKDVQDYIQSCHPCQTAKSSTTKPAGLLHSLPVPRTKFADIAIDFVGPLPPSNGYDYLMVITDCLTGWVVLIPTVTTVTSSAATQLYFDHWVSKCGGGAL</sequence>
<evidence type="ECO:0000256" key="1">
    <source>
        <dbReference type="ARBA" id="ARBA00004127"/>
    </source>
</evidence>
<dbReference type="GO" id="GO:0012505">
    <property type="term" value="C:endomembrane system"/>
    <property type="evidence" value="ECO:0007669"/>
    <property type="project" value="UniProtKB-SubCell"/>
</dbReference>
<dbReference type="Pfam" id="PF17917">
    <property type="entry name" value="RT_RNaseH"/>
    <property type="match status" value="1"/>
</dbReference>
<keyword evidence="8" id="KW-0540">Nuclease</keyword>
<dbReference type="Gene3D" id="1.20.1420.30">
    <property type="entry name" value="NCX, central ion-binding region"/>
    <property type="match status" value="1"/>
</dbReference>
<protein>
    <submittedName>
        <fullName evidence="20">Calcium/proton exchanger</fullName>
    </submittedName>
</protein>
<dbReference type="GO" id="GO:0003676">
    <property type="term" value="F:nucleic acid binding"/>
    <property type="evidence" value="ECO:0007669"/>
    <property type="project" value="InterPro"/>
</dbReference>
<evidence type="ECO:0000256" key="3">
    <source>
        <dbReference type="ARBA" id="ARBA00022448"/>
    </source>
</evidence>
<keyword evidence="10" id="KW-0378">Hydrolase</keyword>
<dbReference type="InterPro" id="IPR004713">
    <property type="entry name" value="CaH_exchang"/>
</dbReference>
<dbReference type="PANTHER" id="PTHR31503:SF22">
    <property type="entry name" value="VACUOLAR CALCIUM ION TRANSPORTER"/>
    <property type="match status" value="1"/>
</dbReference>
<dbReference type="GO" id="GO:0015369">
    <property type="term" value="F:calcium:proton antiporter activity"/>
    <property type="evidence" value="ECO:0007669"/>
    <property type="project" value="InterPro"/>
</dbReference>
<comment type="similarity">
    <text evidence="2">Belongs to the Ca(2+):cation antiporter (CaCA) (TC 2.A.19) family.</text>
</comment>
<keyword evidence="6 16" id="KW-0812">Transmembrane</keyword>
<dbReference type="CDD" id="cd09274">
    <property type="entry name" value="RNase_HI_RT_Ty3"/>
    <property type="match status" value="1"/>
</dbReference>
<keyword evidence="12" id="KW-0695">RNA-directed DNA polymerase</keyword>
<feature type="domain" description="Sodium/calcium exchanger membrane region" evidence="17">
    <location>
        <begin position="259"/>
        <end position="375"/>
    </location>
</feature>
<keyword evidence="21" id="KW-1185">Reference proteome</keyword>
<reference evidence="20 21" key="1">
    <citation type="submission" date="2017-05" db="EMBL/GenBank/DDBJ databases">
        <title>The Genome Sequence of Tsuchiyaea wingfieldii DSM 27421.</title>
        <authorList>
            <person name="Cuomo C."/>
            <person name="Passer A."/>
            <person name="Billmyre B."/>
            <person name="Heitman J."/>
        </authorList>
    </citation>
    <scope>NUCLEOTIDE SEQUENCE [LARGE SCALE GENOMIC DNA]</scope>
    <source>
        <strain evidence="20 21">DSM 27421</strain>
    </source>
</reference>
<proteinExistence type="inferred from homology"/>
<dbReference type="PANTHER" id="PTHR31503">
    <property type="entry name" value="VACUOLAR CALCIUM ION TRANSPORTER"/>
    <property type="match status" value="1"/>
</dbReference>
<dbReference type="FunFam" id="1.10.340.70:FF:000001">
    <property type="entry name" value="Retrovirus-related Pol polyprotein from transposon gypsy-like Protein"/>
    <property type="match status" value="1"/>
</dbReference>
<evidence type="ECO:0000313" key="21">
    <source>
        <dbReference type="Proteomes" id="UP000322245"/>
    </source>
</evidence>
<gene>
    <name evidence="20" type="ORF">B9479_003936</name>
</gene>
<dbReference type="GO" id="GO:0016787">
    <property type="term" value="F:hydrolase activity"/>
    <property type="evidence" value="ECO:0007669"/>
    <property type="project" value="UniProtKB-KW"/>
</dbReference>
<dbReference type="Pfam" id="PF17921">
    <property type="entry name" value="Integrase_H2C2"/>
    <property type="match status" value="1"/>
</dbReference>
<evidence type="ECO:0000313" key="20">
    <source>
        <dbReference type="EMBL" id="TYJ55433.1"/>
    </source>
</evidence>
<feature type="transmembrane region" description="Helical" evidence="16">
    <location>
        <begin position="291"/>
        <end position="314"/>
    </location>
</feature>
<feature type="transmembrane region" description="Helical" evidence="16">
    <location>
        <begin position="208"/>
        <end position="229"/>
    </location>
</feature>
<dbReference type="InterPro" id="IPR044880">
    <property type="entry name" value="NCX_ion-bd_dom_sf"/>
</dbReference>
<evidence type="ECO:0000256" key="10">
    <source>
        <dbReference type="ARBA" id="ARBA00022801"/>
    </source>
</evidence>
<evidence type="ECO:0000256" key="14">
    <source>
        <dbReference type="ARBA" id="ARBA00023065"/>
    </source>
</evidence>
<comment type="caution">
    <text evidence="20">The sequence shown here is derived from an EMBL/GenBank/DDBJ whole genome shotgun (WGS) entry which is preliminary data.</text>
</comment>
<keyword evidence="3" id="KW-0813">Transport</keyword>
<dbReference type="InterPro" id="IPR043502">
    <property type="entry name" value="DNA/RNA_pol_sf"/>
</dbReference>
<evidence type="ECO:0000256" key="13">
    <source>
        <dbReference type="ARBA" id="ARBA00022989"/>
    </source>
</evidence>
<dbReference type="InterPro" id="IPR036397">
    <property type="entry name" value="RNaseH_sf"/>
</dbReference>
<dbReference type="InterPro" id="IPR004798">
    <property type="entry name" value="CAX-like"/>
</dbReference>
<evidence type="ECO:0000256" key="11">
    <source>
        <dbReference type="ARBA" id="ARBA00022837"/>
    </source>
</evidence>
<dbReference type="GO" id="GO:0003964">
    <property type="term" value="F:RNA-directed DNA polymerase activity"/>
    <property type="evidence" value="ECO:0007669"/>
    <property type="project" value="UniProtKB-KW"/>
</dbReference>
<dbReference type="Proteomes" id="UP000322245">
    <property type="component" value="Unassembled WGS sequence"/>
</dbReference>
<feature type="transmembrane region" description="Helical" evidence="16">
    <location>
        <begin position="31"/>
        <end position="50"/>
    </location>
</feature>
<evidence type="ECO:0000256" key="12">
    <source>
        <dbReference type="ARBA" id="ARBA00022918"/>
    </source>
</evidence>
<keyword evidence="7" id="KW-0548">Nucleotidyltransferase</keyword>
<dbReference type="Gene3D" id="1.10.340.70">
    <property type="match status" value="1"/>
</dbReference>
<evidence type="ECO:0000256" key="6">
    <source>
        <dbReference type="ARBA" id="ARBA00022692"/>
    </source>
</evidence>
<name>A0A5D3AZB4_9TREE</name>
<dbReference type="NCBIfam" id="TIGR00378">
    <property type="entry name" value="cax"/>
    <property type="match status" value="1"/>
</dbReference>
<keyword evidence="9" id="KW-0255">Endonuclease</keyword>
<dbReference type="InterPro" id="IPR041588">
    <property type="entry name" value="Integrase_H2C2"/>
</dbReference>
<dbReference type="InterPro" id="IPR004837">
    <property type="entry name" value="NaCa_Exmemb"/>
</dbReference>
<evidence type="ECO:0000256" key="16">
    <source>
        <dbReference type="SAM" id="Phobius"/>
    </source>
</evidence>
<dbReference type="InterPro" id="IPR012337">
    <property type="entry name" value="RNaseH-like_sf"/>
</dbReference>
<keyword evidence="13 16" id="KW-1133">Transmembrane helix</keyword>
<dbReference type="Gene3D" id="3.30.420.10">
    <property type="entry name" value="Ribonuclease H-like superfamily/Ribonuclease H"/>
    <property type="match status" value="1"/>
</dbReference>
<keyword evidence="14" id="KW-0406">Ion transport</keyword>
<dbReference type="NCBIfam" id="TIGR00846">
    <property type="entry name" value="caca2"/>
    <property type="match status" value="1"/>
</dbReference>
<keyword evidence="11" id="KW-0106">Calcium</keyword>
<feature type="transmembrane region" description="Helical" evidence="16">
    <location>
        <begin position="321"/>
        <end position="346"/>
    </location>
</feature>
<evidence type="ECO:0000259" key="19">
    <source>
        <dbReference type="Pfam" id="PF17921"/>
    </source>
</evidence>
<dbReference type="AlphaFoldDB" id="A0A5D3AZB4"/>
<dbReference type="InterPro" id="IPR041373">
    <property type="entry name" value="RT_RNaseH"/>
</dbReference>
<evidence type="ECO:0000259" key="17">
    <source>
        <dbReference type="Pfam" id="PF01699"/>
    </source>
</evidence>
<dbReference type="Pfam" id="PF01699">
    <property type="entry name" value="Na_Ca_ex"/>
    <property type="match status" value="2"/>
</dbReference>
<evidence type="ECO:0000256" key="5">
    <source>
        <dbReference type="ARBA" id="ARBA00022679"/>
    </source>
</evidence>
<feature type="domain" description="Reverse transcriptase RNase H-like" evidence="18">
    <location>
        <begin position="385"/>
        <end position="481"/>
    </location>
</feature>
<feature type="transmembrane region" description="Helical" evidence="16">
    <location>
        <begin position="124"/>
        <end position="148"/>
    </location>
</feature>
<dbReference type="GO" id="GO:0000329">
    <property type="term" value="C:fungal-type vacuole membrane"/>
    <property type="evidence" value="ECO:0007669"/>
    <property type="project" value="TreeGrafter"/>
</dbReference>
<evidence type="ECO:0000256" key="7">
    <source>
        <dbReference type="ARBA" id="ARBA00022695"/>
    </source>
</evidence>
<dbReference type="GO" id="GO:0004519">
    <property type="term" value="F:endonuclease activity"/>
    <property type="evidence" value="ECO:0007669"/>
    <property type="project" value="UniProtKB-KW"/>
</dbReference>
<feature type="transmembrane region" description="Helical" evidence="16">
    <location>
        <begin position="260"/>
        <end position="279"/>
    </location>
</feature>
<feature type="domain" description="Sodium/calcium exchanger membrane region" evidence="17">
    <location>
        <begin position="62"/>
        <end position="231"/>
    </location>
</feature>
<evidence type="ECO:0000256" key="2">
    <source>
        <dbReference type="ARBA" id="ARBA00008170"/>
    </source>
</evidence>
<evidence type="ECO:0000256" key="8">
    <source>
        <dbReference type="ARBA" id="ARBA00022722"/>
    </source>
</evidence>
<keyword evidence="4" id="KW-0109">Calcium transport</keyword>
<feature type="transmembrane region" description="Helical" evidence="16">
    <location>
        <begin position="352"/>
        <end position="375"/>
    </location>
</feature>
<feature type="transmembrane region" description="Helical" evidence="16">
    <location>
        <begin position="160"/>
        <end position="179"/>
    </location>
</feature>
<keyword evidence="15 16" id="KW-0472">Membrane</keyword>
<dbReference type="SUPFAM" id="SSF56672">
    <property type="entry name" value="DNA/RNA polymerases"/>
    <property type="match status" value="1"/>
</dbReference>
<evidence type="ECO:0000259" key="18">
    <source>
        <dbReference type="Pfam" id="PF17917"/>
    </source>
</evidence>
<dbReference type="SUPFAM" id="SSF53098">
    <property type="entry name" value="Ribonuclease H-like"/>
    <property type="match status" value="1"/>
</dbReference>
<evidence type="ECO:0000256" key="4">
    <source>
        <dbReference type="ARBA" id="ARBA00022568"/>
    </source>
</evidence>
<keyword evidence="5" id="KW-0808">Transferase</keyword>